<dbReference type="PANTHER" id="PTHR36091:SF2">
    <property type="entry name" value="AMINOGLYCOSIDE PHOSPHOTRANSFERASE DOMAIN-CONTAINING PROTEIN"/>
    <property type="match status" value="1"/>
</dbReference>
<dbReference type="GO" id="GO:0005739">
    <property type="term" value="C:mitochondrion"/>
    <property type="evidence" value="ECO:0007669"/>
    <property type="project" value="TreeGrafter"/>
</dbReference>
<evidence type="ECO:0000313" key="3">
    <source>
        <dbReference type="Proteomes" id="UP000509510"/>
    </source>
</evidence>
<gene>
    <name evidence="2" type="ORF">TRUGW13939_08489</name>
</gene>
<keyword evidence="3" id="KW-1185">Reference proteome</keyword>
<dbReference type="GeneID" id="55995978"/>
<name>A0A7H8R6I6_TALRU</name>
<dbReference type="SUPFAM" id="SSF56112">
    <property type="entry name" value="Protein kinase-like (PK-like)"/>
    <property type="match status" value="1"/>
</dbReference>
<organism evidence="2 3">
    <name type="scientific">Talaromyces rugulosus</name>
    <name type="common">Penicillium rugulosum</name>
    <dbReference type="NCBI Taxonomy" id="121627"/>
    <lineage>
        <taxon>Eukaryota</taxon>
        <taxon>Fungi</taxon>
        <taxon>Dikarya</taxon>
        <taxon>Ascomycota</taxon>
        <taxon>Pezizomycotina</taxon>
        <taxon>Eurotiomycetes</taxon>
        <taxon>Eurotiomycetidae</taxon>
        <taxon>Eurotiales</taxon>
        <taxon>Trichocomaceae</taxon>
        <taxon>Talaromyces</taxon>
        <taxon>Talaromyces sect. Islandici</taxon>
    </lineage>
</organism>
<dbReference type="InterPro" id="IPR051035">
    <property type="entry name" value="Mito_inheritance_9"/>
</dbReference>
<protein>
    <recommendedName>
        <fullName evidence="1">Aminoglycoside phosphotransferase domain-containing protein</fullName>
    </recommendedName>
</protein>
<evidence type="ECO:0000259" key="1">
    <source>
        <dbReference type="Pfam" id="PF01636"/>
    </source>
</evidence>
<dbReference type="Gene3D" id="1.10.510.10">
    <property type="entry name" value="Transferase(Phosphotransferase) domain 1"/>
    <property type="match status" value="1"/>
</dbReference>
<dbReference type="RefSeq" id="XP_035347516.1">
    <property type="nucleotide sequence ID" value="XM_035491623.1"/>
</dbReference>
<accession>A0A7H8R6I6</accession>
<sequence length="483" mass="54795">MNRDDCSHIQKIAEGGFNKVFLVKTDDGCEVIARIPTPIAGPPRYTTASEVATINFLRDVLKIPVPKVLDYSASSTNPVGAEYIIMERVHGESLASRWLSLSTEEVKDIMTQIANIEQKLFSFEFPGYGSLYHTHDIEGERQLPLQVGDYCIGPVAIRQFWHDERSEMELDRGPWTSVEDCMTSAARREMSVLLHHAKPKPRETFLLPTDYNIDPREHVSLLSKYLQLAPSLVPTDTSLHHPTLKHPDLSLANILLVPGSTQITSIIDWQDASVLPLFMQAGYPAFCEHDSSRPQSLTIPVLPEGFDRMSEIEQMEAIANFRLEDSNLYYTAATGIHNKKHMNALKMPYLGMRRYLTQQTALPWDADVINLRSALVGITNAHIWSGFSPLPYPVSFSEEERVAAMDESSQWNESEALLLRVRNDLGIDLEGGTEPENFEAAHQKNTELRLEMLRQSEVHERELCWRNWPYKDDEDQSSPPHVD</sequence>
<dbReference type="EMBL" id="CP055901">
    <property type="protein sequence ID" value="QKX61341.1"/>
    <property type="molecule type" value="Genomic_DNA"/>
</dbReference>
<dbReference type="Gene3D" id="3.90.1200.10">
    <property type="match status" value="1"/>
</dbReference>
<dbReference type="InterPro" id="IPR011009">
    <property type="entry name" value="Kinase-like_dom_sf"/>
</dbReference>
<dbReference type="KEGG" id="trg:TRUGW13939_08489"/>
<dbReference type="InterPro" id="IPR002575">
    <property type="entry name" value="Aminoglycoside_PTrfase"/>
</dbReference>
<feature type="domain" description="Aminoglycoside phosphotransferase" evidence="1">
    <location>
        <begin position="9"/>
        <end position="275"/>
    </location>
</feature>
<dbReference type="CDD" id="cd05120">
    <property type="entry name" value="APH_ChoK_like"/>
    <property type="match status" value="1"/>
</dbReference>
<dbReference type="Proteomes" id="UP000509510">
    <property type="component" value="Chromosome IV"/>
</dbReference>
<dbReference type="AlphaFoldDB" id="A0A7H8R6I6"/>
<reference evidence="3" key="1">
    <citation type="submission" date="2020-06" db="EMBL/GenBank/DDBJ databases">
        <title>A chromosome-scale genome assembly of Talaromyces rugulosus W13939.</title>
        <authorList>
            <person name="Wang B."/>
            <person name="Guo L."/>
            <person name="Ye K."/>
            <person name="Wang L."/>
        </authorList>
    </citation>
    <scope>NUCLEOTIDE SEQUENCE [LARGE SCALE GENOMIC DNA]</scope>
    <source>
        <strain evidence="3">W13939</strain>
    </source>
</reference>
<dbReference type="Pfam" id="PF01636">
    <property type="entry name" value="APH"/>
    <property type="match status" value="1"/>
</dbReference>
<dbReference type="PANTHER" id="PTHR36091">
    <property type="entry name" value="ALTERED INHERITANCE OF MITOCHONDRIA PROTEIN 9, MITOCHONDRIAL"/>
    <property type="match status" value="1"/>
</dbReference>
<dbReference type="OrthoDB" id="10003767at2759"/>
<proteinExistence type="predicted"/>
<evidence type="ECO:0000313" key="2">
    <source>
        <dbReference type="EMBL" id="QKX61341.1"/>
    </source>
</evidence>